<dbReference type="RefSeq" id="WP_180141262.1">
    <property type="nucleotide sequence ID" value="NZ_CAADHO010000004.1"/>
</dbReference>
<name>A0A4U8YMY4_9BACT</name>
<gene>
    <name evidence="2" type="ORF">MSL71_27580</name>
</gene>
<dbReference type="Proteomes" id="UP000507962">
    <property type="component" value="Unassembled WGS sequence"/>
</dbReference>
<evidence type="ECO:0000313" key="3">
    <source>
        <dbReference type="Proteomes" id="UP000507962"/>
    </source>
</evidence>
<evidence type="ECO:0000313" key="2">
    <source>
        <dbReference type="EMBL" id="VFQ45101.1"/>
    </source>
</evidence>
<sequence length="146" mass="15082">MGTPSKAIVFTVIIALSLISFSAAEMEPLSESQLASFIATQGISAGSSESNVSASTIGKNASNLSITSILFPMHQDLSRYRIMPPKPLAPGGSQVTISCYSVYSPAPPALTLTDKIPIQTNQSTLPPAPTLPQFPSGGMTGVSAID</sequence>
<protein>
    <submittedName>
        <fullName evidence="2">Uncharacterized protein</fullName>
    </submittedName>
</protein>
<feature type="region of interest" description="Disordered" evidence="1">
    <location>
        <begin position="120"/>
        <end position="146"/>
    </location>
</feature>
<organism evidence="2 3">
    <name type="scientific">Desulfoluna butyratoxydans</name>
    <dbReference type="NCBI Taxonomy" id="231438"/>
    <lineage>
        <taxon>Bacteria</taxon>
        <taxon>Pseudomonadati</taxon>
        <taxon>Thermodesulfobacteriota</taxon>
        <taxon>Desulfobacteria</taxon>
        <taxon>Desulfobacterales</taxon>
        <taxon>Desulfolunaceae</taxon>
        <taxon>Desulfoluna</taxon>
    </lineage>
</organism>
<proteinExistence type="predicted"/>
<dbReference type="EMBL" id="CAADHO010000004">
    <property type="protein sequence ID" value="VFQ45101.1"/>
    <property type="molecule type" value="Genomic_DNA"/>
</dbReference>
<reference evidence="2 3" key="1">
    <citation type="submission" date="2019-03" db="EMBL/GenBank/DDBJ databases">
        <authorList>
            <person name="Nijsse B."/>
        </authorList>
    </citation>
    <scope>NUCLEOTIDE SEQUENCE [LARGE SCALE GENOMIC DNA]</scope>
    <source>
        <strain evidence="2">Desulfoluna butyratoxydans MSL71</strain>
    </source>
</reference>
<keyword evidence="3" id="KW-1185">Reference proteome</keyword>
<dbReference type="AlphaFoldDB" id="A0A4U8YMY4"/>
<evidence type="ECO:0000256" key="1">
    <source>
        <dbReference type="SAM" id="MobiDB-lite"/>
    </source>
</evidence>
<accession>A0A4U8YMY4</accession>